<evidence type="ECO:0000313" key="1">
    <source>
        <dbReference type="EMBL" id="ODS00304.1"/>
    </source>
</evidence>
<dbReference type="OrthoDB" id="7957022at2"/>
<dbReference type="Proteomes" id="UP000094472">
    <property type="component" value="Unassembled WGS sequence"/>
</dbReference>
<accession>A0A1E3W3F8</accession>
<dbReference type="STRING" id="1774969.AUC69_07825"/>
<name>A0A1E3W3F8_9HYPH</name>
<protein>
    <recommendedName>
        <fullName evidence="3">Anti-sigma factor</fullName>
    </recommendedName>
</protein>
<dbReference type="AlphaFoldDB" id="A0A1E3W3F8"/>
<dbReference type="EMBL" id="LPWF01000014">
    <property type="protein sequence ID" value="ODS00304.1"/>
    <property type="molecule type" value="Genomic_DNA"/>
</dbReference>
<reference evidence="1 2" key="1">
    <citation type="journal article" date="2016" name="Environ. Microbiol.">
        <title>New Methyloceanibacter diversity from North Sea sediments includes methanotroph containing solely the soluble methane monooxygenase.</title>
        <authorList>
            <person name="Vekeman B."/>
            <person name="Kerckhof F.M."/>
            <person name="Cremers G."/>
            <person name="de Vos P."/>
            <person name="Vandamme P."/>
            <person name="Boon N."/>
            <person name="Op den Camp H.J."/>
            <person name="Heylen K."/>
        </authorList>
    </citation>
    <scope>NUCLEOTIDE SEQUENCE [LARGE SCALE GENOMIC DNA]</scope>
    <source>
        <strain evidence="1 2">R-67175</strain>
    </source>
</reference>
<evidence type="ECO:0008006" key="3">
    <source>
        <dbReference type="Google" id="ProtNLM"/>
    </source>
</evidence>
<dbReference type="RefSeq" id="WP_069441093.1">
    <property type="nucleotide sequence ID" value="NZ_LPWF01000014.1"/>
</dbReference>
<comment type="caution">
    <text evidence="1">The sequence shown here is derived from an EMBL/GenBank/DDBJ whole genome shotgun (WGS) entry which is preliminary data.</text>
</comment>
<organism evidence="1 2">
    <name type="scientific">Methyloceanibacter superfactus</name>
    <dbReference type="NCBI Taxonomy" id="1774969"/>
    <lineage>
        <taxon>Bacteria</taxon>
        <taxon>Pseudomonadati</taxon>
        <taxon>Pseudomonadota</taxon>
        <taxon>Alphaproteobacteria</taxon>
        <taxon>Hyphomicrobiales</taxon>
        <taxon>Hyphomicrobiaceae</taxon>
        <taxon>Methyloceanibacter</taxon>
    </lineage>
</organism>
<gene>
    <name evidence="1" type="ORF">AUC69_07825</name>
</gene>
<proteinExistence type="predicted"/>
<keyword evidence="2" id="KW-1185">Reference proteome</keyword>
<sequence length="75" mass="8246">MTELSDELLVAYVDGQLARKQIRAVEKVLDQDDVIAARVEALKHAHARLEAAFEAILAGEEMDVSAVSARRRKAS</sequence>
<evidence type="ECO:0000313" key="2">
    <source>
        <dbReference type="Proteomes" id="UP000094472"/>
    </source>
</evidence>